<sequence>MDRRSVQNAEQPAPRSARTVRIAGMEWVTALLALAMCLLFAAGIAMLTHSLEATVVATACIGMGLAAVSRILRTGR</sequence>
<evidence type="ECO:0000313" key="2">
    <source>
        <dbReference type="EMBL" id="NKY34583.1"/>
    </source>
</evidence>
<accession>A0A846XJ22</accession>
<dbReference type="RefSeq" id="WP_068046629.1">
    <property type="nucleotide sequence ID" value="NZ_JAAXOO010000004.1"/>
</dbReference>
<keyword evidence="1" id="KW-1133">Transmembrane helix</keyword>
<protein>
    <submittedName>
        <fullName evidence="2">Uncharacterized protein</fullName>
    </submittedName>
</protein>
<keyword evidence="1" id="KW-0472">Membrane</keyword>
<comment type="caution">
    <text evidence="2">The sequence shown here is derived from an EMBL/GenBank/DDBJ whole genome shotgun (WGS) entry which is preliminary data.</text>
</comment>
<evidence type="ECO:0000313" key="3">
    <source>
        <dbReference type="Proteomes" id="UP000565715"/>
    </source>
</evidence>
<proteinExistence type="predicted"/>
<feature type="transmembrane region" description="Helical" evidence="1">
    <location>
        <begin position="27"/>
        <end position="47"/>
    </location>
</feature>
<keyword evidence="1" id="KW-0812">Transmembrane</keyword>
<gene>
    <name evidence="2" type="ORF">HGA13_16090</name>
</gene>
<dbReference type="Proteomes" id="UP000565715">
    <property type="component" value="Unassembled WGS sequence"/>
</dbReference>
<name>A0A846XJ22_9NOCA</name>
<feature type="transmembrane region" description="Helical" evidence="1">
    <location>
        <begin position="53"/>
        <end position="72"/>
    </location>
</feature>
<reference evidence="2 3" key="1">
    <citation type="submission" date="2020-04" db="EMBL/GenBank/DDBJ databases">
        <title>MicrobeNet Type strains.</title>
        <authorList>
            <person name="Nicholson A.C."/>
        </authorList>
    </citation>
    <scope>NUCLEOTIDE SEQUENCE [LARGE SCALE GENOMIC DNA]</scope>
    <source>
        <strain evidence="2 3">DSM 45078</strain>
    </source>
</reference>
<organism evidence="2 3">
    <name type="scientific">Nocardia speluncae</name>
    <dbReference type="NCBI Taxonomy" id="419477"/>
    <lineage>
        <taxon>Bacteria</taxon>
        <taxon>Bacillati</taxon>
        <taxon>Actinomycetota</taxon>
        <taxon>Actinomycetes</taxon>
        <taxon>Mycobacteriales</taxon>
        <taxon>Nocardiaceae</taxon>
        <taxon>Nocardia</taxon>
    </lineage>
</organism>
<keyword evidence="3" id="KW-1185">Reference proteome</keyword>
<dbReference type="EMBL" id="JAAXOO010000004">
    <property type="protein sequence ID" value="NKY34583.1"/>
    <property type="molecule type" value="Genomic_DNA"/>
</dbReference>
<evidence type="ECO:0000256" key="1">
    <source>
        <dbReference type="SAM" id="Phobius"/>
    </source>
</evidence>
<dbReference type="AlphaFoldDB" id="A0A846XJ22"/>